<name>A0ABS7VLR9_9HYPH</name>
<evidence type="ECO:0000256" key="2">
    <source>
        <dbReference type="SAM" id="SignalP"/>
    </source>
</evidence>
<dbReference type="EMBL" id="JAIRBM010000004">
    <property type="protein sequence ID" value="MBZ6076111.1"/>
    <property type="molecule type" value="Genomic_DNA"/>
</dbReference>
<comment type="caution">
    <text evidence="3">The sequence shown here is derived from an EMBL/GenBank/DDBJ whole genome shotgun (WGS) entry which is preliminary data.</text>
</comment>
<proteinExistence type="predicted"/>
<sequence length="136" mass="13208">MPSPAIKAAVAAILLTVLAGCQSAGSTATGAPSPSGGIDEPGSASARVNAELDAEARAFGTAQGVASIAASMDKTGLSSIPLMVGGNAAHKAWLASANARADAAAEEDLQATYRKYGMNPDGTPSGKPGRGSAPAN</sequence>
<feature type="region of interest" description="Disordered" evidence="1">
    <location>
        <begin position="26"/>
        <end position="47"/>
    </location>
</feature>
<dbReference type="Proteomes" id="UP000704176">
    <property type="component" value="Unassembled WGS sequence"/>
</dbReference>
<feature type="chain" id="PRO_5045640147" description="Lipoprotein" evidence="2">
    <location>
        <begin position="20"/>
        <end position="136"/>
    </location>
</feature>
<evidence type="ECO:0000256" key="1">
    <source>
        <dbReference type="SAM" id="MobiDB-lite"/>
    </source>
</evidence>
<keyword evidence="2" id="KW-0732">Signal</keyword>
<evidence type="ECO:0000313" key="4">
    <source>
        <dbReference type="Proteomes" id="UP000704176"/>
    </source>
</evidence>
<organism evidence="3 4">
    <name type="scientific">Microvirga puerhi</name>
    <dbReference type="NCBI Taxonomy" id="2876078"/>
    <lineage>
        <taxon>Bacteria</taxon>
        <taxon>Pseudomonadati</taxon>
        <taxon>Pseudomonadota</taxon>
        <taxon>Alphaproteobacteria</taxon>
        <taxon>Hyphomicrobiales</taxon>
        <taxon>Methylobacteriaceae</taxon>
        <taxon>Microvirga</taxon>
    </lineage>
</organism>
<dbReference type="RefSeq" id="WP_224312420.1">
    <property type="nucleotide sequence ID" value="NZ_JAIRBM010000004.1"/>
</dbReference>
<feature type="region of interest" description="Disordered" evidence="1">
    <location>
        <begin position="114"/>
        <end position="136"/>
    </location>
</feature>
<evidence type="ECO:0000313" key="3">
    <source>
        <dbReference type="EMBL" id="MBZ6076111.1"/>
    </source>
</evidence>
<keyword evidence="4" id="KW-1185">Reference proteome</keyword>
<protein>
    <recommendedName>
        <fullName evidence="5">Lipoprotein</fullName>
    </recommendedName>
</protein>
<evidence type="ECO:0008006" key="5">
    <source>
        <dbReference type="Google" id="ProtNLM"/>
    </source>
</evidence>
<gene>
    <name evidence="3" type="ORF">K9B37_07380</name>
</gene>
<reference evidence="3 4" key="1">
    <citation type="submission" date="2021-09" db="EMBL/GenBank/DDBJ databases">
        <title>The complete genome sequence of a new microorganism.</title>
        <authorList>
            <person name="Zi Z."/>
        </authorList>
    </citation>
    <scope>NUCLEOTIDE SEQUENCE [LARGE SCALE GENOMIC DNA]</scope>
    <source>
        <strain evidence="3 4">WGZ8</strain>
    </source>
</reference>
<accession>A0ABS7VLR9</accession>
<dbReference type="PROSITE" id="PS51257">
    <property type="entry name" value="PROKAR_LIPOPROTEIN"/>
    <property type="match status" value="1"/>
</dbReference>
<feature type="signal peptide" evidence="2">
    <location>
        <begin position="1"/>
        <end position="19"/>
    </location>
</feature>